<dbReference type="EMBL" id="FQVC01000006">
    <property type="protein sequence ID" value="SHF32129.1"/>
    <property type="molecule type" value="Genomic_DNA"/>
</dbReference>
<dbReference type="Gene3D" id="3.40.50.880">
    <property type="match status" value="1"/>
</dbReference>
<dbReference type="HAMAP" id="MF_00278">
    <property type="entry name" value="HisH"/>
    <property type="match status" value="1"/>
</dbReference>
<dbReference type="GO" id="GO:0005737">
    <property type="term" value="C:cytoplasm"/>
    <property type="evidence" value="ECO:0007669"/>
    <property type="project" value="UniProtKB-SubCell"/>
</dbReference>
<evidence type="ECO:0000256" key="7">
    <source>
        <dbReference type="ARBA" id="ARBA00023239"/>
    </source>
</evidence>
<evidence type="ECO:0000256" key="10">
    <source>
        <dbReference type="HAMAP-Rule" id="MF_00278"/>
    </source>
</evidence>
<dbReference type="SUPFAM" id="SSF52317">
    <property type="entry name" value="Class I glutamine amidotransferase-like"/>
    <property type="match status" value="1"/>
</dbReference>
<evidence type="ECO:0000256" key="3">
    <source>
        <dbReference type="ARBA" id="ARBA00022605"/>
    </source>
</evidence>
<evidence type="ECO:0000256" key="9">
    <source>
        <dbReference type="ARBA" id="ARBA00049534"/>
    </source>
</evidence>
<name>A0A0F5LAS3_9HYPH</name>
<accession>A0A0F5LAS3</accession>
<keyword evidence="15" id="KW-1185">Reference proteome</keyword>
<dbReference type="EC" id="3.5.1.2" evidence="10"/>
<keyword evidence="3 10" id="KW-0028">Amino-acid biosynthesis</keyword>
<evidence type="ECO:0000313" key="13">
    <source>
        <dbReference type="EMBL" id="KKB79443.1"/>
    </source>
</evidence>
<feature type="active site" description="Nucleophile" evidence="10 11">
    <location>
        <position position="81"/>
    </location>
</feature>
<dbReference type="PIRSF" id="PIRSF000495">
    <property type="entry name" value="Amidotransf_hisH"/>
    <property type="match status" value="1"/>
</dbReference>
<dbReference type="OrthoDB" id="9807137at2"/>
<comment type="subcellular location">
    <subcellularLocation>
        <location evidence="10">Cytoplasm</location>
    </subcellularLocation>
</comment>
<reference evidence="13 15" key="1">
    <citation type="submission" date="2015-03" db="EMBL/GenBank/DDBJ databases">
        <authorList>
            <person name="Hassan Y.I."/>
            <person name="Lepp D."/>
            <person name="Zhou T."/>
        </authorList>
    </citation>
    <scope>NUCLEOTIDE SEQUENCE [LARGE SCALE GENOMIC DNA]</scope>
    <source>
        <strain evidence="13 15">DSM 17137</strain>
    </source>
</reference>
<keyword evidence="5 10" id="KW-0315">Glutamine amidotransferase</keyword>
<dbReference type="GO" id="GO:0016829">
    <property type="term" value="F:lyase activity"/>
    <property type="evidence" value="ECO:0007669"/>
    <property type="project" value="UniProtKB-KW"/>
</dbReference>
<comment type="subunit">
    <text evidence="2 10">Heterodimer of HisH and HisF.</text>
</comment>
<comment type="catalytic activity">
    <reaction evidence="9 10">
        <text>L-glutamine + H2O = L-glutamate + NH4(+)</text>
        <dbReference type="Rhea" id="RHEA:15889"/>
        <dbReference type="ChEBI" id="CHEBI:15377"/>
        <dbReference type="ChEBI" id="CHEBI:28938"/>
        <dbReference type="ChEBI" id="CHEBI:29985"/>
        <dbReference type="ChEBI" id="CHEBI:58359"/>
        <dbReference type="EC" id="3.5.1.2"/>
    </reaction>
</comment>
<dbReference type="Proteomes" id="UP000184533">
    <property type="component" value="Unassembled WGS sequence"/>
</dbReference>
<dbReference type="InterPro" id="IPR010139">
    <property type="entry name" value="Imidazole-glycPsynth_HisH"/>
</dbReference>
<reference evidence="14" key="2">
    <citation type="submission" date="2016-11" db="EMBL/GenBank/DDBJ databases">
        <authorList>
            <person name="Jaros S."/>
            <person name="Januszkiewicz K."/>
            <person name="Wedrychowicz H."/>
        </authorList>
    </citation>
    <scope>NUCLEOTIDE SEQUENCE [LARGE SCALE GENOMIC DNA]</scope>
    <source>
        <strain evidence="14">DSM 17137</strain>
    </source>
</reference>
<feature type="active site" evidence="10 11">
    <location>
        <position position="187"/>
    </location>
</feature>
<dbReference type="EMBL" id="LAJF01000112">
    <property type="protein sequence ID" value="KKB79443.1"/>
    <property type="molecule type" value="Genomic_DNA"/>
</dbReference>
<dbReference type="Pfam" id="PF00117">
    <property type="entry name" value="GATase"/>
    <property type="match status" value="1"/>
</dbReference>
<keyword evidence="4 10" id="KW-0378">Hydrolase</keyword>
<dbReference type="PANTHER" id="PTHR42701">
    <property type="entry name" value="IMIDAZOLE GLYCEROL PHOSPHATE SYNTHASE SUBUNIT HISH"/>
    <property type="match status" value="1"/>
</dbReference>
<dbReference type="Proteomes" id="UP000033608">
    <property type="component" value="Unassembled WGS sequence"/>
</dbReference>
<dbReference type="CDD" id="cd01748">
    <property type="entry name" value="GATase1_IGP_Synthase"/>
    <property type="match status" value="1"/>
</dbReference>
<evidence type="ECO:0000256" key="6">
    <source>
        <dbReference type="ARBA" id="ARBA00023102"/>
    </source>
</evidence>
<evidence type="ECO:0000256" key="1">
    <source>
        <dbReference type="ARBA" id="ARBA00005091"/>
    </source>
</evidence>
<keyword evidence="10" id="KW-0963">Cytoplasm</keyword>
<evidence type="ECO:0000313" key="15">
    <source>
        <dbReference type="Proteomes" id="UP000033608"/>
    </source>
</evidence>
<comment type="catalytic activity">
    <reaction evidence="8 10">
        <text>5-[(5-phospho-1-deoxy-D-ribulos-1-ylimino)methylamino]-1-(5-phospho-beta-D-ribosyl)imidazole-4-carboxamide + L-glutamine = D-erythro-1-(imidazol-4-yl)glycerol 3-phosphate + 5-amino-1-(5-phospho-beta-D-ribosyl)imidazole-4-carboxamide + L-glutamate + H(+)</text>
        <dbReference type="Rhea" id="RHEA:24793"/>
        <dbReference type="ChEBI" id="CHEBI:15378"/>
        <dbReference type="ChEBI" id="CHEBI:29985"/>
        <dbReference type="ChEBI" id="CHEBI:58278"/>
        <dbReference type="ChEBI" id="CHEBI:58359"/>
        <dbReference type="ChEBI" id="CHEBI:58475"/>
        <dbReference type="ChEBI" id="CHEBI:58525"/>
        <dbReference type="EC" id="4.3.2.10"/>
    </reaction>
</comment>
<dbReference type="EC" id="4.3.2.10" evidence="10"/>
<proteinExistence type="inferred from homology"/>
<keyword evidence="6 10" id="KW-0368">Histidine biosynthesis</keyword>
<dbReference type="RefSeq" id="WP_046136613.1">
    <property type="nucleotide sequence ID" value="NZ_FQVC01000006.1"/>
</dbReference>
<evidence type="ECO:0000256" key="11">
    <source>
        <dbReference type="PIRSR" id="PIRSR000495-1"/>
    </source>
</evidence>
<dbReference type="PANTHER" id="PTHR42701:SF1">
    <property type="entry name" value="IMIDAZOLE GLYCEROL PHOSPHATE SYNTHASE SUBUNIT HISH"/>
    <property type="match status" value="1"/>
</dbReference>
<dbReference type="InterPro" id="IPR029062">
    <property type="entry name" value="Class_I_gatase-like"/>
</dbReference>
<keyword evidence="14" id="KW-0808">Transferase</keyword>
<dbReference type="PATRIC" id="fig|1121477.3.peg.306"/>
<gene>
    <name evidence="10" type="primary">hisH</name>
    <name evidence="14" type="ORF">SAMN02745223_02344</name>
    <name evidence="13" type="ORF">VW29_17775</name>
</gene>
<feature type="active site" evidence="10 11">
    <location>
        <position position="185"/>
    </location>
</feature>
<comment type="pathway">
    <text evidence="1 10">Amino-acid biosynthesis; L-histidine biosynthesis; L-histidine from 5-phospho-alpha-D-ribose 1-diphosphate: step 5/9.</text>
</comment>
<dbReference type="GO" id="GO:0000107">
    <property type="term" value="F:imidazoleglycerol-phosphate synthase activity"/>
    <property type="evidence" value="ECO:0007669"/>
    <property type="project" value="UniProtKB-UniRule"/>
</dbReference>
<dbReference type="UniPathway" id="UPA00031">
    <property type="reaction ID" value="UER00010"/>
</dbReference>
<evidence type="ECO:0000259" key="12">
    <source>
        <dbReference type="Pfam" id="PF00117"/>
    </source>
</evidence>
<dbReference type="NCBIfam" id="TIGR01855">
    <property type="entry name" value="IMP_synth_hisH"/>
    <property type="match status" value="1"/>
</dbReference>
<evidence type="ECO:0000256" key="4">
    <source>
        <dbReference type="ARBA" id="ARBA00022801"/>
    </source>
</evidence>
<evidence type="ECO:0000256" key="8">
    <source>
        <dbReference type="ARBA" id="ARBA00047838"/>
    </source>
</evidence>
<comment type="function">
    <text evidence="10">IGPS catalyzes the conversion of PRFAR and glutamine to IGP, AICAR and glutamate. The HisH subunit catalyzes the hydrolysis of glutamine to glutamate and ammonia as part of the synthesis of IGP and AICAR. The resulting ammonia molecule is channeled to the active site of HisF.</text>
</comment>
<dbReference type="GO" id="GO:0004359">
    <property type="term" value="F:glutaminase activity"/>
    <property type="evidence" value="ECO:0007669"/>
    <property type="project" value="UniProtKB-EC"/>
</dbReference>
<feature type="domain" description="Glutamine amidotransferase" evidence="12">
    <location>
        <begin position="41"/>
        <end position="200"/>
    </location>
</feature>
<dbReference type="PROSITE" id="PS51273">
    <property type="entry name" value="GATASE_TYPE_1"/>
    <property type="match status" value="1"/>
</dbReference>
<protein>
    <recommendedName>
        <fullName evidence="10">Imidazole glycerol phosphate synthase subunit HisH</fullName>
        <ecNumber evidence="10">4.3.2.10</ecNumber>
    </recommendedName>
    <alternativeName>
        <fullName evidence="10">IGP synthase glutaminase subunit</fullName>
        <ecNumber evidence="10">3.5.1.2</ecNumber>
    </alternativeName>
    <alternativeName>
        <fullName evidence="10">IGP synthase subunit HisH</fullName>
    </alternativeName>
    <alternativeName>
        <fullName evidence="10">ImGP synthase subunit HisH</fullName>
        <shortName evidence="10">IGPS subunit HisH</shortName>
    </alternativeName>
</protein>
<keyword evidence="7 10" id="KW-0456">Lyase</keyword>
<dbReference type="GO" id="GO:0000105">
    <property type="term" value="P:L-histidine biosynthetic process"/>
    <property type="evidence" value="ECO:0007669"/>
    <property type="project" value="UniProtKB-UniRule"/>
</dbReference>
<dbReference type="STRING" id="1121477.SAMN02745223_02344"/>
<evidence type="ECO:0000256" key="2">
    <source>
        <dbReference type="ARBA" id="ARBA00011152"/>
    </source>
</evidence>
<dbReference type="InterPro" id="IPR017926">
    <property type="entry name" value="GATASE"/>
</dbReference>
<evidence type="ECO:0000256" key="5">
    <source>
        <dbReference type="ARBA" id="ARBA00022962"/>
    </source>
</evidence>
<evidence type="ECO:0000313" key="14">
    <source>
        <dbReference type="EMBL" id="SHF32129.1"/>
    </source>
</evidence>
<organism evidence="13 15">
    <name type="scientific">Devosia limi DSM 17137</name>
    <dbReference type="NCBI Taxonomy" id="1121477"/>
    <lineage>
        <taxon>Bacteria</taxon>
        <taxon>Pseudomonadati</taxon>
        <taxon>Pseudomonadota</taxon>
        <taxon>Alphaproteobacteria</taxon>
        <taxon>Hyphomicrobiales</taxon>
        <taxon>Devosiaceae</taxon>
        <taxon>Devosia</taxon>
    </lineage>
</organism>
<dbReference type="AlphaFoldDB" id="A0A0F5LAS3"/>
<sequence>MERVGILRMPLGNLQSVWNALHVSGFDPEYVDEQSDFDHLTHLIIPGVGHFKAVMDHLVSKGLPDKITRFAQSGRPTLGICVGMQLLGKSSNEGGVNSAGLGLVDAVVTRLPDDGQVLPHVGWSTVDLKRDHPVTQGLKQGRDYYFVHSYGMKAGSEDIVIGTTTYGSDFVSIVGKGNVVGFQFHPEKSQSNGLHLITNFALWDGQC</sequence>